<sequence length="57" mass="6596">MEDVISNPDDERLVELADDDDLVVLPDQTRDESELGWGDYPSDDDDARLLEDRPPHW</sequence>
<gene>
    <name evidence="2" type="ORF">GCM10023195_46560</name>
</gene>
<feature type="compositionally biased region" description="Basic and acidic residues" evidence="1">
    <location>
        <begin position="47"/>
        <end position="57"/>
    </location>
</feature>
<dbReference type="Proteomes" id="UP001500212">
    <property type="component" value="Unassembled WGS sequence"/>
</dbReference>
<reference evidence="3" key="1">
    <citation type="journal article" date="2019" name="Int. J. Syst. Evol. Microbiol.">
        <title>The Global Catalogue of Microorganisms (GCM) 10K type strain sequencing project: providing services to taxonomists for standard genome sequencing and annotation.</title>
        <authorList>
            <consortium name="The Broad Institute Genomics Platform"/>
            <consortium name="The Broad Institute Genome Sequencing Center for Infectious Disease"/>
            <person name="Wu L."/>
            <person name="Ma J."/>
        </authorList>
    </citation>
    <scope>NUCLEOTIDE SEQUENCE [LARGE SCALE GENOMIC DNA]</scope>
    <source>
        <strain evidence="3">JCM 17938</strain>
    </source>
</reference>
<name>A0ABP8TLF4_9ACTN</name>
<keyword evidence="3" id="KW-1185">Reference proteome</keyword>
<comment type="caution">
    <text evidence="2">The sequence shown here is derived from an EMBL/GenBank/DDBJ whole genome shotgun (WGS) entry which is preliminary data.</text>
</comment>
<protein>
    <submittedName>
        <fullName evidence="2">Uncharacterized protein</fullName>
    </submittedName>
</protein>
<evidence type="ECO:0000313" key="3">
    <source>
        <dbReference type="Proteomes" id="UP001500212"/>
    </source>
</evidence>
<organism evidence="2 3">
    <name type="scientific">Actinoallomurus liliacearum</name>
    <dbReference type="NCBI Taxonomy" id="1080073"/>
    <lineage>
        <taxon>Bacteria</taxon>
        <taxon>Bacillati</taxon>
        <taxon>Actinomycetota</taxon>
        <taxon>Actinomycetes</taxon>
        <taxon>Streptosporangiales</taxon>
        <taxon>Thermomonosporaceae</taxon>
        <taxon>Actinoallomurus</taxon>
    </lineage>
</organism>
<evidence type="ECO:0000256" key="1">
    <source>
        <dbReference type="SAM" id="MobiDB-lite"/>
    </source>
</evidence>
<accession>A0ABP8TLF4</accession>
<feature type="region of interest" description="Disordered" evidence="1">
    <location>
        <begin position="1"/>
        <end position="57"/>
    </location>
</feature>
<proteinExistence type="predicted"/>
<evidence type="ECO:0000313" key="2">
    <source>
        <dbReference type="EMBL" id="GAA4611018.1"/>
    </source>
</evidence>
<dbReference type="EMBL" id="BAABHJ010000016">
    <property type="protein sequence ID" value="GAA4611018.1"/>
    <property type="molecule type" value="Genomic_DNA"/>
</dbReference>